<comment type="subcellular location">
    <subcellularLocation>
        <location evidence="5">Cell inner membrane</location>
        <topology evidence="5">Multi-pass membrane protein</topology>
    </subcellularLocation>
</comment>
<dbReference type="RefSeq" id="WP_084603485.1">
    <property type="nucleotide sequence ID" value="NZ_FPKU01000002.1"/>
</dbReference>
<evidence type="ECO:0000256" key="1">
    <source>
        <dbReference type="ARBA" id="ARBA00022475"/>
    </source>
</evidence>
<comment type="similarity">
    <text evidence="5">Belongs to the YciB family.</text>
</comment>
<evidence type="ECO:0000256" key="3">
    <source>
        <dbReference type="ARBA" id="ARBA00022989"/>
    </source>
</evidence>
<organism evidence="6 7">
    <name type="scientific">Devosia enhydra</name>
    <dbReference type="NCBI Taxonomy" id="665118"/>
    <lineage>
        <taxon>Bacteria</taxon>
        <taxon>Pseudomonadati</taxon>
        <taxon>Pseudomonadota</taxon>
        <taxon>Alphaproteobacteria</taxon>
        <taxon>Hyphomicrobiales</taxon>
        <taxon>Devosiaceae</taxon>
        <taxon>Devosia</taxon>
    </lineage>
</organism>
<dbReference type="PANTHER" id="PTHR36917">
    <property type="entry name" value="INTRACELLULAR SEPTATION PROTEIN A-RELATED"/>
    <property type="match status" value="1"/>
</dbReference>
<evidence type="ECO:0000313" key="7">
    <source>
        <dbReference type="Proteomes" id="UP000183447"/>
    </source>
</evidence>
<dbReference type="PANTHER" id="PTHR36917:SF1">
    <property type="entry name" value="INNER MEMBRANE-SPANNING PROTEIN YCIB"/>
    <property type="match status" value="1"/>
</dbReference>
<keyword evidence="1 5" id="KW-1003">Cell membrane</keyword>
<name>A0A1K2HYX0_9HYPH</name>
<comment type="function">
    <text evidence="5">Plays a role in cell envelope biogenesis, maintenance of cell envelope integrity and membrane homeostasis.</text>
</comment>
<keyword evidence="7" id="KW-1185">Reference proteome</keyword>
<dbReference type="Proteomes" id="UP000183447">
    <property type="component" value="Unassembled WGS sequence"/>
</dbReference>
<proteinExistence type="inferred from homology"/>
<feature type="transmembrane region" description="Helical" evidence="5">
    <location>
        <begin position="149"/>
        <end position="166"/>
    </location>
</feature>
<dbReference type="EMBL" id="FPKU01000002">
    <property type="protein sequence ID" value="SFZ85182.1"/>
    <property type="molecule type" value="Genomic_DNA"/>
</dbReference>
<keyword evidence="5" id="KW-0997">Cell inner membrane</keyword>
<evidence type="ECO:0000256" key="2">
    <source>
        <dbReference type="ARBA" id="ARBA00022692"/>
    </source>
</evidence>
<dbReference type="InterPro" id="IPR006008">
    <property type="entry name" value="YciB"/>
</dbReference>
<protein>
    <recommendedName>
        <fullName evidence="5">Inner membrane-spanning protein YciB</fullName>
    </recommendedName>
</protein>
<dbReference type="HAMAP" id="MF_00189">
    <property type="entry name" value="YciB"/>
    <property type="match status" value="1"/>
</dbReference>
<feature type="transmembrane region" description="Helical" evidence="5">
    <location>
        <begin position="109"/>
        <end position="129"/>
    </location>
</feature>
<feature type="transmembrane region" description="Helical" evidence="5">
    <location>
        <begin position="51"/>
        <end position="72"/>
    </location>
</feature>
<evidence type="ECO:0000256" key="4">
    <source>
        <dbReference type="ARBA" id="ARBA00023136"/>
    </source>
</evidence>
<dbReference type="OrthoDB" id="9788219at2"/>
<evidence type="ECO:0000256" key="5">
    <source>
        <dbReference type="HAMAP-Rule" id="MF_00189"/>
    </source>
</evidence>
<dbReference type="STRING" id="665118.SAMN02983003_2432"/>
<reference evidence="6 7" key="1">
    <citation type="submission" date="2016-11" db="EMBL/GenBank/DDBJ databases">
        <authorList>
            <person name="Jaros S."/>
            <person name="Januszkiewicz K."/>
            <person name="Wedrychowicz H."/>
        </authorList>
    </citation>
    <scope>NUCLEOTIDE SEQUENCE [LARGE SCALE GENOMIC DNA]</scope>
    <source>
        <strain evidence="6 7">ATCC 23634</strain>
    </source>
</reference>
<gene>
    <name evidence="5" type="primary">yciB</name>
    <name evidence="6" type="ORF">SAMN02983003_2432</name>
</gene>
<sequence length="216" mass="23973">MSTKPDSATAGKGGAGSDDVNWAELRPQLTKLGLELGPLVVFFFMNARADIFVATAWFMGAMVISLIASWLILKRVAVMPLVTGAVVLVFGGLTLWLQDDTFIKMKPTITNVLFGSVLLGGLLFGQSLLRYVFGDVYKLKPAGWYQLTLRWGIFFFVLAVLNEVVWRYFSTDFWVAFKVWGIMPLTIVFSMLQLPLLTKYAPDPEEPAIPPLTPSV</sequence>
<accession>A0A1K2HYX0</accession>
<dbReference type="NCBIfam" id="NF001323">
    <property type="entry name" value="PRK00259.1-1"/>
    <property type="match status" value="1"/>
</dbReference>
<dbReference type="Pfam" id="PF04279">
    <property type="entry name" value="IspA"/>
    <property type="match status" value="1"/>
</dbReference>
<evidence type="ECO:0000313" key="6">
    <source>
        <dbReference type="EMBL" id="SFZ85182.1"/>
    </source>
</evidence>
<keyword evidence="2 5" id="KW-0812">Transmembrane</keyword>
<keyword evidence="4 5" id="KW-0472">Membrane</keyword>
<dbReference type="NCBIfam" id="TIGR00997">
    <property type="entry name" value="ispZ"/>
    <property type="match status" value="1"/>
</dbReference>
<keyword evidence="3 5" id="KW-1133">Transmembrane helix</keyword>
<feature type="transmembrane region" description="Helical" evidence="5">
    <location>
        <begin position="78"/>
        <end position="97"/>
    </location>
</feature>
<feature type="transmembrane region" description="Helical" evidence="5">
    <location>
        <begin position="173"/>
        <end position="194"/>
    </location>
</feature>
<dbReference type="GO" id="GO:0005886">
    <property type="term" value="C:plasma membrane"/>
    <property type="evidence" value="ECO:0007669"/>
    <property type="project" value="UniProtKB-SubCell"/>
</dbReference>
<dbReference type="AlphaFoldDB" id="A0A1K2HYX0"/>